<feature type="chain" id="PRO_5043643512" description="Kazal-like domain-containing protein" evidence="1">
    <location>
        <begin position="20"/>
        <end position="80"/>
    </location>
</feature>
<dbReference type="CDD" id="cd00104">
    <property type="entry name" value="KAZAL_FS"/>
    <property type="match status" value="1"/>
</dbReference>
<name>A0AAW2HK38_9NEOP</name>
<dbReference type="InterPro" id="IPR002350">
    <property type="entry name" value="Kazal_dom"/>
</dbReference>
<feature type="domain" description="Kazal-like" evidence="2">
    <location>
        <begin position="17"/>
        <end position="76"/>
    </location>
</feature>
<accession>A0AAW2HK38</accession>
<evidence type="ECO:0000256" key="1">
    <source>
        <dbReference type="SAM" id="SignalP"/>
    </source>
</evidence>
<sequence length="80" mass="9186">MKLILLFALVAVFVYSIEGQKECQTMCTLEYDPVCARDHLNRHSQPVTFANKCAMNVASCMQNRQYEVLYEGECGREKDC</sequence>
<dbReference type="Gene3D" id="3.30.60.30">
    <property type="match status" value="1"/>
</dbReference>
<protein>
    <recommendedName>
        <fullName evidence="2">Kazal-like domain-containing protein</fullName>
    </recommendedName>
</protein>
<dbReference type="Pfam" id="PF07648">
    <property type="entry name" value="Kazal_2"/>
    <property type="match status" value="1"/>
</dbReference>
<dbReference type="AlphaFoldDB" id="A0AAW2HK38"/>
<feature type="signal peptide" evidence="1">
    <location>
        <begin position="1"/>
        <end position="19"/>
    </location>
</feature>
<evidence type="ECO:0000259" key="2">
    <source>
        <dbReference type="PROSITE" id="PS51465"/>
    </source>
</evidence>
<proteinExistence type="predicted"/>
<keyword evidence="1" id="KW-0732">Signal</keyword>
<gene>
    <name evidence="3" type="ORF">PYX00_007540</name>
</gene>
<dbReference type="SUPFAM" id="SSF100895">
    <property type="entry name" value="Kazal-type serine protease inhibitors"/>
    <property type="match status" value="1"/>
</dbReference>
<dbReference type="PROSITE" id="PS51465">
    <property type="entry name" value="KAZAL_2"/>
    <property type="match status" value="1"/>
</dbReference>
<comment type="caution">
    <text evidence="3">The sequence shown here is derived from an EMBL/GenBank/DDBJ whole genome shotgun (WGS) entry which is preliminary data.</text>
</comment>
<evidence type="ECO:0000313" key="3">
    <source>
        <dbReference type="EMBL" id="KAL0269976.1"/>
    </source>
</evidence>
<dbReference type="EMBL" id="JARGDH010000004">
    <property type="protein sequence ID" value="KAL0269976.1"/>
    <property type="molecule type" value="Genomic_DNA"/>
</dbReference>
<organism evidence="3">
    <name type="scientific">Menopon gallinae</name>
    <name type="common">poultry shaft louse</name>
    <dbReference type="NCBI Taxonomy" id="328185"/>
    <lineage>
        <taxon>Eukaryota</taxon>
        <taxon>Metazoa</taxon>
        <taxon>Ecdysozoa</taxon>
        <taxon>Arthropoda</taxon>
        <taxon>Hexapoda</taxon>
        <taxon>Insecta</taxon>
        <taxon>Pterygota</taxon>
        <taxon>Neoptera</taxon>
        <taxon>Paraneoptera</taxon>
        <taxon>Psocodea</taxon>
        <taxon>Troctomorpha</taxon>
        <taxon>Phthiraptera</taxon>
        <taxon>Amblycera</taxon>
        <taxon>Menoponidae</taxon>
        <taxon>Menopon</taxon>
    </lineage>
</organism>
<reference evidence="3" key="1">
    <citation type="journal article" date="2024" name="Gigascience">
        <title>Chromosome-level genome of the poultry shaft louse Menopon gallinae provides insight into the host-switching and adaptive evolution of parasitic lice.</title>
        <authorList>
            <person name="Xu Y."/>
            <person name="Ma L."/>
            <person name="Liu S."/>
            <person name="Liang Y."/>
            <person name="Liu Q."/>
            <person name="He Z."/>
            <person name="Tian L."/>
            <person name="Duan Y."/>
            <person name="Cai W."/>
            <person name="Li H."/>
            <person name="Song F."/>
        </authorList>
    </citation>
    <scope>NUCLEOTIDE SEQUENCE</scope>
    <source>
        <strain evidence="3">Cailab_2023a</strain>
    </source>
</reference>
<dbReference type="InterPro" id="IPR036058">
    <property type="entry name" value="Kazal_dom_sf"/>
</dbReference>
<dbReference type="SMART" id="SM00280">
    <property type="entry name" value="KAZAL"/>
    <property type="match status" value="1"/>
</dbReference>